<name>A0A0N0NJP4_9EURO</name>
<evidence type="ECO:0000313" key="3">
    <source>
        <dbReference type="Proteomes" id="UP000038010"/>
    </source>
</evidence>
<proteinExistence type="predicted"/>
<comment type="caution">
    <text evidence="2">The sequence shown here is derived from an EMBL/GenBank/DDBJ whole genome shotgun (WGS) entry which is preliminary data.</text>
</comment>
<evidence type="ECO:0000313" key="2">
    <source>
        <dbReference type="EMBL" id="KPI37211.1"/>
    </source>
</evidence>
<keyword evidence="3" id="KW-1185">Reference proteome</keyword>
<dbReference type="PANTHER" id="PTHR33112">
    <property type="entry name" value="DOMAIN PROTEIN, PUTATIVE-RELATED"/>
    <property type="match status" value="1"/>
</dbReference>
<dbReference type="InterPro" id="IPR010730">
    <property type="entry name" value="HET"/>
</dbReference>
<feature type="domain" description="Heterokaryon incompatibility" evidence="1">
    <location>
        <begin position="180"/>
        <end position="317"/>
    </location>
</feature>
<evidence type="ECO:0000259" key="1">
    <source>
        <dbReference type="Pfam" id="PF06985"/>
    </source>
</evidence>
<dbReference type="VEuPathDB" id="FungiDB:AB675_1527"/>
<dbReference type="PANTHER" id="PTHR33112:SF12">
    <property type="entry name" value="HETEROKARYON INCOMPATIBILITY DOMAIN-CONTAINING PROTEIN"/>
    <property type="match status" value="1"/>
</dbReference>
<dbReference type="AlphaFoldDB" id="A0A0N0NJP4"/>
<dbReference type="GeneID" id="28733305"/>
<dbReference type="OrthoDB" id="5135333at2759"/>
<dbReference type="EMBL" id="LFJN01000025">
    <property type="protein sequence ID" value="KPI37211.1"/>
    <property type="molecule type" value="Genomic_DNA"/>
</dbReference>
<accession>A0A0N0NJP4</accession>
<reference evidence="2 3" key="1">
    <citation type="submission" date="2015-06" db="EMBL/GenBank/DDBJ databases">
        <title>Draft genome of the ant-associated black yeast Phialophora attae CBS 131958.</title>
        <authorList>
            <person name="Moreno L.F."/>
            <person name="Stielow B.J."/>
            <person name="de Hoog S."/>
            <person name="Vicente V.A."/>
            <person name="Weiss V.A."/>
            <person name="de Vries M."/>
            <person name="Cruz L.M."/>
            <person name="Souza E.M."/>
        </authorList>
    </citation>
    <scope>NUCLEOTIDE SEQUENCE [LARGE SCALE GENOMIC DNA]</scope>
    <source>
        <strain evidence="2 3">CBS 131958</strain>
    </source>
</reference>
<gene>
    <name evidence="2" type="ORF">AB675_1527</name>
</gene>
<dbReference type="Proteomes" id="UP000038010">
    <property type="component" value="Unassembled WGS sequence"/>
</dbReference>
<protein>
    <recommendedName>
        <fullName evidence="1">Heterokaryon incompatibility domain-containing protein</fullName>
    </recommendedName>
</protein>
<organism evidence="2 3">
    <name type="scientific">Cyphellophora attinorum</name>
    <dbReference type="NCBI Taxonomy" id="1664694"/>
    <lineage>
        <taxon>Eukaryota</taxon>
        <taxon>Fungi</taxon>
        <taxon>Dikarya</taxon>
        <taxon>Ascomycota</taxon>
        <taxon>Pezizomycotina</taxon>
        <taxon>Eurotiomycetes</taxon>
        <taxon>Chaetothyriomycetidae</taxon>
        <taxon>Chaetothyriales</taxon>
        <taxon>Cyphellophoraceae</taxon>
        <taxon>Cyphellophora</taxon>
    </lineage>
</organism>
<dbReference type="Pfam" id="PF06985">
    <property type="entry name" value="HET"/>
    <property type="match status" value="1"/>
</dbReference>
<sequence>MAPSRGGSPHADVDDLCEICQTIDFSAASRLNSSEIIFESEEGWLFRDHGNCPLCTLCHWVWDATNTIKPTFSVTLCVWSIRAEHPRFYMQLLSRRRGHQATDVGLASWHMNLSVDDEDGIVVDPYINYTWLSERLEGLQDDMATTRCETLTRSPRAATKIRLLDCYSLAIVDATTDAEYVALSYVIGRSSSRQRRPEHATGRVTLEYAPRTIRDAIEFTKNLGKQYLWVDRYCIQYNDTIELRGELAKMASIFANAWATVVSLGSNCNEAIPGVSHERTVPFSTRTQHGTLGLDLGSLGTVISHTTYATRGWVLQECLLSKCLIYATDGAAAVMHASGAFCEYVESSQLIDSGWLDARSGWMNANRPISSSGSEMTIRHFFRHIKDFCSRNLTRESDALDAIRGYLNILPWKSLWGIVCLDVGPGKDLADSSNTALGFCIGLLWTNSHVKIYTHGGSFDEMEWAPRPAEMVTKSNAFPSWSWASSRWGTLYDLLPRTEQEFTVENFATAAQICVIRANGEGLPLNVFLDSHSGGQLLSEETRLLEIKAPTIEYTVSESPSSKRRISLNSMDSAATKAVELIRTQIFQDYHTLPTQPPHKPPEKKFSLAMVLATSDSKTLDRRSKTLWTVAVEDREGLWYRTGLIVFDLSVKPGYENNLADRWNEVEKFVADLPMQTFLLG</sequence>
<dbReference type="RefSeq" id="XP_017997174.1">
    <property type="nucleotide sequence ID" value="XM_018141425.1"/>
</dbReference>